<organism evidence="1">
    <name type="scientific">Melanopsichium pennsylvanicum 4</name>
    <dbReference type="NCBI Taxonomy" id="1398559"/>
    <lineage>
        <taxon>Eukaryota</taxon>
        <taxon>Fungi</taxon>
        <taxon>Dikarya</taxon>
        <taxon>Basidiomycota</taxon>
        <taxon>Ustilaginomycotina</taxon>
        <taxon>Ustilaginomycetes</taxon>
        <taxon>Ustilaginales</taxon>
        <taxon>Ustilaginaceae</taxon>
        <taxon>Melanopsichium</taxon>
    </lineage>
</organism>
<dbReference type="AlphaFoldDB" id="A0A077RAS3"/>
<name>A0A077RAS3_9BASI</name>
<evidence type="ECO:0000313" key="1">
    <source>
        <dbReference type="EMBL" id="CDI56402.1"/>
    </source>
</evidence>
<proteinExistence type="predicted"/>
<feature type="non-terminal residue" evidence="1">
    <location>
        <position position="1"/>
    </location>
</feature>
<protein>
    <submittedName>
        <fullName evidence="1">Uncharacterized protein</fullName>
    </submittedName>
</protein>
<sequence>PKRSPLNWPLTKPYETGRSLAMTRSITSVCSAYFIHHLIPKLAPGRFCEKVKRSI</sequence>
<accession>A0A077RAS3</accession>
<dbReference type="EMBL" id="HG529685">
    <property type="protein sequence ID" value="CDI56402.1"/>
    <property type="molecule type" value="Genomic_DNA"/>
</dbReference>
<reference evidence="1" key="1">
    <citation type="journal article" date="2014" name="Genome Biol. Evol.">
        <title>Gene Loss Rather Than Gene Gain Is Associated with a Host Jump from Monocots to Dicots in the Smut Fungus Melanopsichium pennsylvanicum.</title>
        <authorList>
            <person name="Sharma R."/>
            <person name="Mishra B."/>
            <person name="Runge F."/>
            <person name="Thines M."/>
        </authorList>
    </citation>
    <scope>NUCLEOTIDE SEQUENCE</scope>
    <source>
        <strain evidence="1">4</strain>
    </source>
</reference>
<feature type="non-terminal residue" evidence="1">
    <location>
        <position position="55"/>
    </location>
</feature>